<name>A9NX83_PICSI</name>
<evidence type="ECO:0000313" key="1">
    <source>
        <dbReference type="EMBL" id="ABK25244.1"/>
    </source>
</evidence>
<protein>
    <recommendedName>
        <fullName evidence="2">Late embryogenesis abundant protein Lea5</fullName>
    </recommendedName>
</protein>
<proteinExistence type="evidence at transcript level"/>
<reference evidence="1" key="1">
    <citation type="journal article" date="2008" name="BMC Genomics">
        <title>A conifer genomics resource of 200,000 spruce (Picea spp.) ESTs and 6,464 high-quality, sequence-finished full-length cDNAs for Sitka spruce (Picea sitchensis).</title>
        <authorList>
            <person name="Ralph S.G."/>
            <person name="Chun H.J."/>
            <person name="Kolosova N."/>
            <person name="Cooper D."/>
            <person name="Oddy C."/>
            <person name="Ritland C.E."/>
            <person name="Kirkpatrick R."/>
            <person name="Moore R."/>
            <person name="Barber S."/>
            <person name="Holt R.A."/>
            <person name="Jones S.J."/>
            <person name="Marra M.A."/>
            <person name="Douglas C.J."/>
            <person name="Ritland K."/>
            <person name="Bohlmann J."/>
        </authorList>
    </citation>
    <scope>NUCLEOTIDE SEQUENCE</scope>
    <source>
        <tissue evidence="1">Bark</tissue>
    </source>
</reference>
<organism evidence="1">
    <name type="scientific">Picea sitchensis</name>
    <name type="common">Sitka spruce</name>
    <name type="synonym">Pinus sitchensis</name>
    <dbReference type="NCBI Taxonomy" id="3332"/>
    <lineage>
        <taxon>Eukaryota</taxon>
        <taxon>Viridiplantae</taxon>
        <taxon>Streptophyta</taxon>
        <taxon>Embryophyta</taxon>
        <taxon>Tracheophyta</taxon>
        <taxon>Spermatophyta</taxon>
        <taxon>Pinopsida</taxon>
        <taxon>Pinidae</taxon>
        <taxon>Conifers I</taxon>
        <taxon>Pinales</taxon>
        <taxon>Pinaceae</taxon>
        <taxon>Picea</taxon>
    </lineage>
</organism>
<dbReference type="AlphaFoldDB" id="A9NX83"/>
<dbReference type="PANTHER" id="PTHR33509">
    <property type="entry name" value="LATE EMBRYOGENIS ABUNDANT PROTEIN 2-RELATED"/>
    <property type="match status" value="1"/>
</dbReference>
<evidence type="ECO:0008006" key="2">
    <source>
        <dbReference type="Google" id="ProtNLM"/>
    </source>
</evidence>
<dbReference type="PANTHER" id="PTHR33509:SF21">
    <property type="entry name" value="OS02G0564600 PROTEIN"/>
    <property type="match status" value="1"/>
</dbReference>
<dbReference type="InterPro" id="IPR004926">
    <property type="entry name" value="LEA_3a"/>
</dbReference>
<accession>A9NX83</accession>
<dbReference type="Pfam" id="PF03242">
    <property type="entry name" value="LEA_3a"/>
    <property type="match status" value="1"/>
</dbReference>
<dbReference type="EMBL" id="EF085948">
    <property type="protein sequence ID" value="ABK25244.1"/>
    <property type="molecule type" value="mRNA"/>
</dbReference>
<sequence length="114" mass="12189">MASSLLRMKVAAASAMVRFESHGFGLGSDLGVQAVCRRGYSVAAAKIEFSAGLIRSDPKDADDRAAAGCRQTSWMPDPVTGYYIPEDHFGESDIAELRENILKNHSATSRGGPN</sequence>